<keyword evidence="3 12" id="KW-0808">Transferase</keyword>
<keyword evidence="1 12" id="KW-0240">DNA-directed RNA polymerase</keyword>
<evidence type="ECO:0000256" key="13">
    <source>
        <dbReference type="PIRNR" id="PIRNR002811"/>
    </source>
</evidence>
<keyword evidence="10 12" id="KW-0238">DNA-binding</keyword>
<keyword evidence="9" id="KW-0460">Magnesium</keyword>
<dbReference type="Gene3D" id="1.10.860.10">
    <property type="entry name" value="DNAb Helicase, Chain A"/>
    <property type="match status" value="1"/>
</dbReference>
<evidence type="ECO:0000256" key="12">
    <source>
        <dbReference type="HAMAP-Rule" id="MF_00974"/>
    </source>
</evidence>
<dbReference type="GO" id="GO:1990077">
    <property type="term" value="C:primosome complex"/>
    <property type="evidence" value="ECO:0007669"/>
    <property type="project" value="UniProtKB-KW"/>
</dbReference>
<keyword evidence="17" id="KW-1185">Reference proteome</keyword>
<reference evidence="16 17" key="1">
    <citation type="submission" date="2015-11" db="EMBL/GenBank/DDBJ databases">
        <title>Draft genome of Sulfurovum riftiae 1812E, a member of the Epsilonproteobacteria isolated from the tube of the deep-sea hydrothermal vent tubewom Riftia pachyptila.</title>
        <authorList>
            <person name="Vetriani C."/>
            <person name="Giovannelli D."/>
        </authorList>
    </citation>
    <scope>NUCLEOTIDE SEQUENCE [LARGE SCALE GENOMIC DNA]</scope>
    <source>
        <strain evidence="16 17">1812E</strain>
    </source>
</reference>
<name>A0A151CF08_9BACT</name>
<dbReference type="CDD" id="cd03364">
    <property type="entry name" value="TOPRIM_DnaG_primases"/>
    <property type="match status" value="1"/>
</dbReference>
<comment type="catalytic activity">
    <reaction evidence="12">
        <text>ssDNA + n NTP = ssDNA/pppN(pN)n-1 hybrid + (n-1) diphosphate.</text>
        <dbReference type="EC" id="2.7.7.101"/>
    </reaction>
</comment>
<dbReference type="InterPro" id="IPR030846">
    <property type="entry name" value="DnaG_bac"/>
</dbReference>
<dbReference type="GO" id="GO:0003677">
    <property type="term" value="F:DNA binding"/>
    <property type="evidence" value="ECO:0007669"/>
    <property type="project" value="UniProtKB-KW"/>
</dbReference>
<evidence type="ECO:0000256" key="10">
    <source>
        <dbReference type="ARBA" id="ARBA00023125"/>
    </source>
</evidence>
<evidence type="ECO:0000256" key="4">
    <source>
        <dbReference type="ARBA" id="ARBA00022695"/>
    </source>
</evidence>
<dbReference type="SUPFAM" id="SSF57783">
    <property type="entry name" value="Zinc beta-ribbon"/>
    <property type="match status" value="1"/>
</dbReference>
<dbReference type="InterPro" id="IPR050219">
    <property type="entry name" value="DnaG_primase"/>
</dbReference>
<dbReference type="Pfam" id="PF08275">
    <property type="entry name" value="DNAG_N"/>
    <property type="match status" value="1"/>
</dbReference>
<feature type="zinc finger region" description="CHC2-type" evidence="12 14">
    <location>
        <begin position="37"/>
        <end position="61"/>
    </location>
</feature>
<comment type="caution">
    <text evidence="16">The sequence shown here is derived from an EMBL/GenBank/DDBJ whole genome shotgun (WGS) entry which is preliminary data.</text>
</comment>
<keyword evidence="8 12" id="KW-0862">Zinc</keyword>
<evidence type="ECO:0000313" key="16">
    <source>
        <dbReference type="EMBL" id="KYJ86054.1"/>
    </source>
</evidence>
<dbReference type="InterPro" id="IPR002694">
    <property type="entry name" value="Znf_CHC2"/>
</dbReference>
<dbReference type="HAMAP" id="MF_00974">
    <property type="entry name" value="DNA_primase_DnaG"/>
    <property type="match status" value="1"/>
</dbReference>
<dbReference type="GO" id="GO:0006269">
    <property type="term" value="P:DNA replication, synthesis of primer"/>
    <property type="evidence" value="ECO:0007669"/>
    <property type="project" value="UniProtKB-UniRule"/>
</dbReference>
<dbReference type="Gene3D" id="3.90.580.10">
    <property type="entry name" value="Zinc finger, CHC2-type domain"/>
    <property type="match status" value="1"/>
</dbReference>
<proteinExistence type="inferred from homology"/>
<evidence type="ECO:0000256" key="3">
    <source>
        <dbReference type="ARBA" id="ARBA00022679"/>
    </source>
</evidence>
<evidence type="ECO:0000256" key="6">
    <source>
        <dbReference type="ARBA" id="ARBA00022723"/>
    </source>
</evidence>
<keyword evidence="11 12" id="KW-0804">Transcription</keyword>
<dbReference type="Proteomes" id="UP000075359">
    <property type="component" value="Unassembled WGS sequence"/>
</dbReference>
<dbReference type="InterPro" id="IPR013264">
    <property type="entry name" value="DNAG_N"/>
</dbReference>
<dbReference type="RefSeq" id="WP_067331420.1">
    <property type="nucleotide sequence ID" value="NZ_LNKT01000045.1"/>
</dbReference>
<evidence type="ECO:0000256" key="1">
    <source>
        <dbReference type="ARBA" id="ARBA00022478"/>
    </source>
</evidence>
<comment type="subunit">
    <text evidence="12">Monomer. Interacts with DnaB.</text>
</comment>
<evidence type="ECO:0000256" key="14">
    <source>
        <dbReference type="PIRSR" id="PIRSR002811-1"/>
    </source>
</evidence>
<evidence type="ECO:0000256" key="5">
    <source>
        <dbReference type="ARBA" id="ARBA00022705"/>
    </source>
</evidence>
<dbReference type="SUPFAM" id="SSF56731">
    <property type="entry name" value="DNA primase core"/>
    <property type="match status" value="1"/>
</dbReference>
<dbReference type="EC" id="2.7.7.101" evidence="12"/>
<keyword evidence="5 12" id="KW-0235">DNA replication</keyword>
<evidence type="ECO:0000256" key="2">
    <source>
        <dbReference type="ARBA" id="ARBA00022515"/>
    </source>
</evidence>
<dbReference type="Pfam" id="PF16730">
    <property type="entry name" value="DnaGprimase_HBD"/>
    <property type="match status" value="1"/>
</dbReference>
<dbReference type="Gene3D" id="3.90.980.10">
    <property type="entry name" value="DNA primase, catalytic core, N-terminal domain"/>
    <property type="match status" value="1"/>
</dbReference>
<feature type="domain" description="Toprim" evidence="15">
    <location>
        <begin position="246"/>
        <end position="327"/>
    </location>
</feature>
<keyword evidence="4 12" id="KW-0548">Nucleotidyltransferase</keyword>
<dbReference type="GO" id="GO:0008270">
    <property type="term" value="F:zinc ion binding"/>
    <property type="evidence" value="ECO:0007669"/>
    <property type="project" value="UniProtKB-UniRule"/>
</dbReference>
<evidence type="ECO:0000313" key="17">
    <source>
        <dbReference type="Proteomes" id="UP000075359"/>
    </source>
</evidence>
<dbReference type="InterPro" id="IPR036977">
    <property type="entry name" value="DNA_primase_Znf_CHC2"/>
</dbReference>
<sequence>MIDNASIESLKNSIDIVDVVGSFIELKKAGANYKANCPFHGEKTPSFVVSPSKQIYHCFGCGVGGDSIKFVMELEKLSYPEAIEKLASMFNFSLNYTKGSSDYSDAKRVLEAIQTWYVKNLENNPVAKQYLLDRGIAQSSIERFGIGYVPDGNSVINFLNSALLPLPKAVDAGIIAQGEGGRYYARLVERITFPIFSTSGAAVGFGGRTITNHPAKYINSPQTKLFNKSRLLYGYDLAKESIYKNKKLIVCEGYLDVVMFHQAGFTEAVATLGTALTTEHLPLLRKGDPKIILAYDGDKAGVAAALKAAQMLSASGFDGGVVLFPDGQDPADLIAKGQSEAVAKLLREAKPLIPFVLEKTIYAYDLNDPRAKEAAFGAAKQFLGGLSQIIKDAYIPMAATLLGVSPALFGSQTQPSRARESFSQKRDDVAQLSILKTLLEKPELIDSVLDIIDVNMFGGYAAMFSALINGEKEHPHLMGLAVDETFQVMDEAELQGVLRSFLIKHYDMKLKNIVADKTIPFEKKSFLIRKIKTDIIPRLKRGELVAFDG</sequence>
<dbReference type="PROSITE" id="PS50880">
    <property type="entry name" value="TOPRIM"/>
    <property type="match status" value="1"/>
</dbReference>
<evidence type="ECO:0000259" key="15">
    <source>
        <dbReference type="PROSITE" id="PS50880"/>
    </source>
</evidence>
<dbReference type="Pfam" id="PF13155">
    <property type="entry name" value="Toprim_2"/>
    <property type="match status" value="1"/>
</dbReference>
<dbReference type="FunFam" id="3.90.580.10:FF:000001">
    <property type="entry name" value="DNA primase"/>
    <property type="match status" value="1"/>
</dbReference>
<comment type="function">
    <text evidence="12 13">RNA polymerase that catalyzes the synthesis of short RNA molecules used as primers for DNA polymerase during DNA replication.</text>
</comment>
<dbReference type="GO" id="GO:0000428">
    <property type="term" value="C:DNA-directed RNA polymerase complex"/>
    <property type="evidence" value="ECO:0007669"/>
    <property type="project" value="UniProtKB-KW"/>
</dbReference>
<comment type="similarity">
    <text evidence="12 13">Belongs to the DnaG primase family.</text>
</comment>
<dbReference type="InterPro" id="IPR034151">
    <property type="entry name" value="TOPRIM_DnaG_bac"/>
</dbReference>
<dbReference type="NCBIfam" id="TIGR01391">
    <property type="entry name" value="dnaG"/>
    <property type="match status" value="1"/>
</dbReference>
<keyword evidence="6 12" id="KW-0479">Metal-binding</keyword>
<dbReference type="InterPro" id="IPR006295">
    <property type="entry name" value="DNA_primase_DnaG"/>
</dbReference>
<dbReference type="PANTHER" id="PTHR30313:SF2">
    <property type="entry name" value="DNA PRIMASE"/>
    <property type="match status" value="1"/>
</dbReference>
<comment type="cofactor">
    <cofactor evidence="12 13 14">
        <name>Zn(2+)</name>
        <dbReference type="ChEBI" id="CHEBI:29105"/>
    </cofactor>
    <text evidence="12 13 14">Binds 1 zinc ion per monomer.</text>
</comment>
<dbReference type="SMART" id="SM00493">
    <property type="entry name" value="TOPRIM"/>
    <property type="match status" value="1"/>
</dbReference>
<dbReference type="Gene3D" id="3.40.1360.10">
    <property type="match status" value="1"/>
</dbReference>
<keyword evidence="7 12" id="KW-0863">Zinc-finger</keyword>
<evidence type="ECO:0000256" key="9">
    <source>
        <dbReference type="ARBA" id="ARBA00022842"/>
    </source>
</evidence>
<dbReference type="InterPro" id="IPR016136">
    <property type="entry name" value="DNA_helicase_N/primase_C"/>
</dbReference>
<comment type="domain">
    <text evidence="12">Contains an N-terminal zinc-binding domain, a central core domain that contains the primase activity, and a C-terminal DnaB-binding domain.</text>
</comment>
<keyword evidence="2 12" id="KW-0639">Primosome</keyword>
<dbReference type="AlphaFoldDB" id="A0A151CF08"/>
<evidence type="ECO:0000256" key="11">
    <source>
        <dbReference type="ARBA" id="ARBA00023163"/>
    </source>
</evidence>
<dbReference type="InterPro" id="IPR031988">
    <property type="entry name" value="DnaG_HBD"/>
</dbReference>
<gene>
    <name evidence="12" type="primary">dnaG</name>
    <name evidence="16" type="ORF">AS592_01390</name>
</gene>
<dbReference type="Pfam" id="PF01807">
    <property type="entry name" value="Zn_ribbon_DnaG"/>
    <property type="match status" value="1"/>
</dbReference>
<evidence type="ECO:0000256" key="8">
    <source>
        <dbReference type="ARBA" id="ARBA00022833"/>
    </source>
</evidence>
<organism evidence="16 17">
    <name type="scientific">Sulfurovum riftiae</name>
    <dbReference type="NCBI Taxonomy" id="1630136"/>
    <lineage>
        <taxon>Bacteria</taxon>
        <taxon>Pseudomonadati</taxon>
        <taxon>Campylobacterota</taxon>
        <taxon>Epsilonproteobacteria</taxon>
        <taxon>Campylobacterales</taxon>
        <taxon>Sulfurovaceae</taxon>
        <taxon>Sulfurovum</taxon>
    </lineage>
</organism>
<dbReference type="InterPro" id="IPR006171">
    <property type="entry name" value="TOPRIM_dom"/>
</dbReference>
<protein>
    <recommendedName>
        <fullName evidence="12 13">DNA primase</fullName>
        <ecNumber evidence="12">2.7.7.101</ecNumber>
    </recommendedName>
</protein>
<dbReference type="SMART" id="SM00400">
    <property type="entry name" value="ZnF_CHCC"/>
    <property type="match status" value="1"/>
</dbReference>
<dbReference type="OrthoDB" id="9803773at2"/>
<dbReference type="PIRSF" id="PIRSF002811">
    <property type="entry name" value="DnaG"/>
    <property type="match status" value="1"/>
</dbReference>
<dbReference type="GO" id="GO:0003899">
    <property type="term" value="F:DNA-directed RNA polymerase activity"/>
    <property type="evidence" value="ECO:0007669"/>
    <property type="project" value="UniProtKB-UniRule"/>
</dbReference>
<dbReference type="InterPro" id="IPR037068">
    <property type="entry name" value="DNA_primase_core_N_sf"/>
</dbReference>
<dbReference type="STRING" id="1630136.AS592_01390"/>
<dbReference type="PANTHER" id="PTHR30313">
    <property type="entry name" value="DNA PRIMASE"/>
    <property type="match status" value="1"/>
</dbReference>
<dbReference type="EMBL" id="LNKT01000045">
    <property type="protein sequence ID" value="KYJ86054.1"/>
    <property type="molecule type" value="Genomic_DNA"/>
</dbReference>
<dbReference type="GO" id="GO:0005737">
    <property type="term" value="C:cytoplasm"/>
    <property type="evidence" value="ECO:0007669"/>
    <property type="project" value="TreeGrafter"/>
</dbReference>
<evidence type="ECO:0000256" key="7">
    <source>
        <dbReference type="ARBA" id="ARBA00022771"/>
    </source>
</evidence>
<accession>A0A151CF08</accession>